<name>A0A0B0NW08_GOSAR</name>
<organism evidence="1 2">
    <name type="scientific">Gossypium arboreum</name>
    <name type="common">Tree cotton</name>
    <name type="synonym">Gossypium nanking</name>
    <dbReference type="NCBI Taxonomy" id="29729"/>
    <lineage>
        <taxon>Eukaryota</taxon>
        <taxon>Viridiplantae</taxon>
        <taxon>Streptophyta</taxon>
        <taxon>Embryophyta</taxon>
        <taxon>Tracheophyta</taxon>
        <taxon>Spermatophyta</taxon>
        <taxon>Magnoliopsida</taxon>
        <taxon>eudicotyledons</taxon>
        <taxon>Gunneridae</taxon>
        <taxon>Pentapetalae</taxon>
        <taxon>rosids</taxon>
        <taxon>malvids</taxon>
        <taxon>Malvales</taxon>
        <taxon>Malvaceae</taxon>
        <taxon>Malvoideae</taxon>
        <taxon>Gossypium</taxon>
    </lineage>
</organism>
<evidence type="ECO:0000313" key="2">
    <source>
        <dbReference type="Proteomes" id="UP000032142"/>
    </source>
</evidence>
<reference evidence="2" key="1">
    <citation type="submission" date="2014-09" db="EMBL/GenBank/DDBJ databases">
        <authorList>
            <person name="Mudge J."/>
            <person name="Ramaraj T."/>
            <person name="Lindquist I.E."/>
            <person name="Bharti A.K."/>
            <person name="Sundararajan A."/>
            <person name="Cameron C.T."/>
            <person name="Woodward J.E."/>
            <person name="May G.D."/>
            <person name="Brubaker C."/>
            <person name="Broadhvest J."/>
            <person name="Wilkins T.A."/>
        </authorList>
    </citation>
    <scope>NUCLEOTIDE SEQUENCE</scope>
    <source>
        <strain evidence="2">cv. AKA8401</strain>
    </source>
</reference>
<gene>
    <name evidence="1" type="ORF">F383_08276</name>
</gene>
<protein>
    <submittedName>
        <fullName evidence="1">Uncharacterized protein</fullName>
    </submittedName>
</protein>
<keyword evidence="2" id="KW-1185">Reference proteome</keyword>
<sequence length="35" mass="3785">MESQNFGTRLVGKNICGAVKGFHCDHPDCCSSEIT</sequence>
<dbReference type="EMBL" id="KN405251">
    <property type="protein sequence ID" value="KHG16064.1"/>
    <property type="molecule type" value="Genomic_DNA"/>
</dbReference>
<dbReference type="Proteomes" id="UP000032142">
    <property type="component" value="Unassembled WGS sequence"/>
</dbReference>
<accession>A0A0B0NW08</accession>
<proteinExistence type="predicted"/>
<evidence type="ECO:0000313" key="1">
    <source>
        <dbReference type="EMBL" id="KHG16064.1"/>
    </source>
</evidence>
<dbReference type="AlphaFoldDB" id="A0A0B0NW08"/>